<reference evidence="1" key="1">
    <citation type="journal article" date="2023" name="Plant J.">
        <title>Genome sequences and population genomics provide insights into the demographic history, inbreeding, and mutation load of two 'living fossil' tree species of Dipteronia.</title>
        <authorList>
            <person name="Feng Y."/>
            <person name="Comes H.P."/>
            <person name="Chen J."/>
            <person name="Zhu S."/>
            <person name="Lu R."/>
            <person name="Zhang X."/>
            <person name="Li P."/>
            <person name="Qiu J."/>
            <person name="Olsen K.M."/>
            <person name="Qiu Y."/>
        </authorList>
    </citation>
    <scope>NUCLEOTIDE SEQUENCE</scope>
    <source>
        <strain evidence="1">NBL</strain>
    </source>
</reference>
<evidence type="ECO:0000313" key="1">
    <source>
        <dbReference type="EMBL" id="KAK3184626.1"/>
    </source>
</evidence>
<protein>
    <submittedName>
        <fullName evidence="1">Uncharacterized protein</fullName>
    </submittedName>
</protein>
<accession>A0AAD9ZLX2</accession>
<dbReference type="EMBL" id="JANJYJ010000010">
    <property type="protein sequence ID" value="KAK3184626.1"/>
    <property type="molecule type" value="Genomic_DNA"/>
</dbReference>
<sequence>MSKYAITHCIAKEFDTNATTKFPPCLDEECQTQLKTLKLGPCCISSYVTSSSSDCFAVFRNIDRNPMGGCFPSLTTLQLYKVEFDNYQNDMNLFSNFSSLENLLLIGCSMKLDNNLIFNISAPRMTSLTISDFDICYMMRLEISAPTLKLFNLKGNPLWLSMKNCHQALEEVKIDLFQPPEEDARKKILKEVRIFHLKRMIKGLCHTNSLRVSFTFSSKGKFLLYQNSHVIEVKFVDLKGTEEEWLPVALLIVRGLGFNQLADELEEKLDKRVRSWLH</sequence>
<dbReference type="Gene3D" id="3.80.10.10">
    <property type="entry name" value="Ribonuclease Inhibitor"/>
    <property type="match status" value="1"/>
</dbReference>
<evidence type="ECO:0000313" key="2">
    <source>
        <dbReference type="Proteomes" id="UP001281410"/>
    </source>
</evidence>
<comment type="caution">
    <text evidence="1">The sequence shown here is derived from an EMBL/GenBank/DDBJ whole genome shotgun (WGS) entry which is preliminary data.</text>
</comment>
<dbReference type="PANTHER" id="PTHR32212:SF461">
    <property type="entry name" value="F-BOX DOMAIN-CONTAINING PROTEIN"/>
    <property type="match status" value="1"/>
</dbReference>
<dbReference type="AlphaFoldDB" id="A0AAD9ZLX2"/>
<name>A0AAD9ZLX2_9ROSI</name>
<dbReference type="SUPFAM" id="SSF52047">
    <property type="entry name" value="RNI-like"/>
    <property type="match status" value="1"/>
</dbReference>
<proteinExistence type="predicted"/>
<dbReference type="InterPro" id="IPR032675">
    <property type="entry name" value="LRR_dom_sf"/>
</dbReference>
<keyword evidence="2" id="KW-1185">Reference proteome</keyword>
<dbReference type="Proteomes" id="UP001281410">
    <property type="component" value="Unassembled WGS sequence"/>
</dbReference>
<gene>
    <name evidence="1" type="ORF">Dsin_031912</name>
</gene>
<dbReference type="PANTHER" id="PTHR32212">
    <property type="entry name" value="CYCLIN-LIKE F-BOX"/>
    <property type="match status" value="1"/>
</dbReference>
<organism evidence="1 2">
    <name type="scientific">Dipteronia sinensis</name>
    <dbReference type="NCBI Taxonomy" id="43782"/>
    <lineage>
        <taxon>Eukaryota</taxon>
        <taxon>Viridiplantae</taxon>
        <taxon>Streptophyta</taxon>
        <taxon>Embryophyta</taxon>
        <taxon>Tracheophyta</taxon>
        <taxon>Spermatophyta</taxon>
        <taxon>Magnoliopsida</taxon>
        <taxon>eudicotyledons</taxon>
        <taxon>Gunneridae</taxon>
        <taxon>Pentapetalae</taxon>
        <taxon>rosids</taxon>
        <taxon>malvids</taxon>
        <taxon>Sapindales</taxon>
        <taxon>Sapindaceae</taxon>
        <taxon>Hippocastanoideae</taxon>
        <taxon>Acereae</taxon>
        <taxon>Dipteronia</taxon>
    </lineage>
</organism>